<name>A0ACB0KGF9_TRIPR</name>
<reference evidence="1" key="1">
    <citation type="submission" date="2023-10" db="EMBL/GenBank/DDBJ databases">
        <authorList>
            <person name="Rodriguez Cubillos JULIANA M."/>
            <person name="De Vega J."/>
        </authorList>
    </citation>
    <scope>NUCLEOTIDE SEQUENCE</scope>
</reference>
<protein>
    <submittedName>
        <fullName evidence="1">Uncharacterized protein</fullName>
    </submittedName>
</protein>
<comment type="caution">
    <text evidence="1">The sequence shown here is derived from an EMBL/GenBank/DDBJ whole genome shotgun (WGS) entry which is preliminary data.</text>
</comment>
<keyword evidence="2" id="KW-1185">Reference proteome</keyword>
<evidence type="ECO:0000313" key="1">
    <source>
        <dbReference type="EMBL" id="CAJ2654572.1"/>
    </source>
</evidence>
<dbReference type="EMBL" id="CASHSV030000206">
    <property type="protein sequence ID" value="CAJ2654572.1"/>
    <property type="molecule type" value="Genomic_DNA"/>
</dbReference>
<gene>
    <name evidence="1" type="ORF">MILVUS5_LOCUS21687</name>
</gene>
<proteinExistence type="predicted"/>
<accession>A0ACB0KGF9</accession>
<evidence type="ECO:0000313" key="2">
    <source>
        <dbReference type="Proteomes" id="UP001177021"/>
    </source>
</evidence>
<organism evidence="1 2">
    <name type="scientific">Trifolium pratense</name>
    <name type="common">Red clover</name>
    <dbReference type="NCBI Taxonomy" id="57577"/>
    <lineage>
        <taxon>Eukaryota</taxon>
        <taxon>Viridiplantae</taxon>
        <taxon>Streptophyta</taxon>
        <taxon>Embryophyta</taxon>
        <taxon>Tracheophyta</taxon>
        <taxon>Spermatophyta</taxon>
        <taxon>Magnoliopsida</taxon>
        <taxon>eudicotyledons</taxon>
        <taxon>Gunneridae</taxon>
        <taxon>Pentapetalae</taxon>
        <taxon>rosids</taxon>
        <taxon>fabids</taxon>
        <taxon>Fabales</taxon>
        <taxon>Fabaceae</taxon>
        <taxon>Papilionoideae</taxon>
        <taxon>50 kb inversion clade</taxon>
        <taxon>NPAAA clade</taxon>
        <taxon>Hologalegina</taxon>
        <taxon>IRL clade</taxon>
        <taxon>Trifolieae</taxon>
        <taxon>Trifolium</taxon>
    </lineage>
</organism>
<sequence length="71" mass="8355">MSVLNSHHFPIFVCRIYFCYVSINEVYELICVGDGIPRYWESNQELFYVPIVMYKIVSIVTVTYIVPIELS</sequence>
<dbReference type="Proteomes" id="UP001177021">
    <property type="component" value="Unassembled WGS sequence"/>
</dbReference>